<dbReference type="Pfam" id="PF11223">
    <property type="entry name" value="DUF3020"/>
    <property type="match status" value="1"/>
</dbReference>
<evidence type="ECO:0000313" key="4">
    <source>
        <dbReference type="Proteomes" id="UP001150569"/>
    </source>
</evidence>
<protein>
    <recommendedName>
        <fullName evidence="2">DUF3020 domain-containing protein</fullName>
    </recommendedName>
</protein>
<dbReference type="OrthoDB" id="5595797at2759"/>
<dbReference type="EMBL" id="JANBPT010000078">
    <property type="protein sequence ID" value="KAJ1928309.1"/>
    <property type="molecule type" value="Genomic_DNA"/>
</dbReference>
<feature type="compositionally biased region" description="Basic and acidic residues" evidence="1">
    <location>
        <begin position="22"/>
        <end position="48"/>
    </location>
</feature>
<feature type="region of interest" description="Disordered" evidence="1">
    <location>
        <begin position="80"/>
        <end position="178"/>
    </location>
</feature>
<sequence>MSAAVATAASTTPSGSRSKPRSKADVCERMRRWRAENVEKNRENDMRCRVYRLARQQFGPEDTEEKRAWIQTEIARRTERRRLRESTKSDSNTNVHHQLQPSSTSSCSSSSTAGSPPPTPQSAPIQPTSTNASSITSLSPSVSASSVQRVPHGYRSTLSASPVYRPSSTPTMTHLPIPPLRPVEPTFTLAGPAAVEDRTWLKGLGLPLTTTLSRYSIQRIASDSSSMEGKSATSNSSSVLPRLRYQSEPHPATVILPSLAPLMDYQILRAQSAATLTDCLPQASKANPLPSLASLF</sequence>
<feature type="compositionally biased region" description="Low complexity" evidence="1">
    <location>
        <begin position="122"/>
        <end position="146"/>
    </location>
</feature>
<gene>
    <name evidence="3" type="ORF">IWQ60_002157</name>
</gene>
<reference evidence="3" key="1">
    <citation type="submission" date="2022-07" db="EMBL/GenBank/DDBJ databases">
        <title>Phylogenomic reconstructions and comparative analyses of Kickxellomycotina fungi.</title>
        <authorList>
            <person name="Reynolds N.K."/>
            <person name="Stajich J.E."/>
            <person name="Barry K."/>
            <person name="Grigoriev I.V."/>
            <person name="Crous P."/>
            <person name="Smith M.E."/>
        </authorList>
    </citation>
    <scope>NUCLEOTIDE SEQUENCE</scope>
    <source>
        <strain evidence="3">RSA 861</strain>
    </source>
</reference>
<organism evidence="3 4">
    <name type="scientific">Tieghemiomyces parasiticus</name>
    <dbReference type="NCBI Taxonomy" id="78921"/>
    <lineage>
        <taxon>Eukaryota</taxon>
        <taxon>Fungi</taxon>
        <taxon>Fungi incertae sedis</taxon>
        <taxon>Zoopagomycota</taxon>
        <taxon>Kickxellomycotina</taxon>
        <taxon>Dimargaritomycetes</taxon>
        <taxon>Dimargaritales</taxon>
        <taxon>Dimargaritaceae</taxon>
        <taxon>Tieghemiomyces</taxon>
    </lineage>
</organism>
<feature type="region of interest" description="Disordered" evidence="1">
    <location>
        <begin position="1"/>
        <end position="50"/>
    </location>
</feature>
<feature type="compositionally biased region" description="Polar residues" evidence="1">
    <location>
        <begin position="89"/>
        <end position="100"/>
    </location>
</feature>
<comment type="caution">
    <text evidence="3">The sequence shown here is derived from an EMBL/GenBank/DDBJ whole genome shotgun (WGS) entry which is preliminary data.</text>
</comment>
<keyword evidence="4" id="KW-1185">Reference proteome</keyword>
<name>A0A9W8E1V6_9FUNG</name>
<feature type="compositionally biased region" description="Polar residues" evidence="1">
    <location>
        <begin position="156"/>
        <end position="172"/>
    </location>
</feature>
<feature type="compositionally biased region" description="Low complexity" evidence="1">
    <location>
        <begin position="1"/>
        <end position="17"/>
    </location>
</feature>
<dbReference type="InterPro" id="IPR021386">
    <property type="entry name" value="SPP41_DUF3020"/>
</dbReference>
<evidence type="ECO:0000313" key="3">
    <source>
        <dbReference type="EMBL" id="KAJ1928309.1"/>
    </source>
</evidence>
<dbReference type="AlphaFoldDB" id="A0A9W8E1V6"/>
<feature type="domain" description="DUF3020" evidence="2">
    <location>
        <begin position="28"/>
        <end position="73"/>
    </location>
</feature>
<evidence type="ECO:0000259" key="2">
    <source>
        <dbReference type="Pfam" id="PF11223"/>
    </source>
</evidence>
<accession>A0A9W8E1V6</accession>
<proteinExistence type="predicted"/>
<feature type="compositionally biased region" description="Low complexity" evidence="1">
    <location>
        <begin position="101"/>
        <end position="114"/>
    </location>
</feature>
<evidence type="ECO:0000256" key="1">
    <source>
        <dbReference type="SAM" id="MobiDB-lite"/>
    </source>
</evidence>
<dbReference type="Proteomes" id="UP001150569">
    <property type="component" value="Unassembled WGS sequence"/>
</dbReference>